<evidence type="ECO:0000313" key="2">
    <source>
        <dbReference type="Proteomes" id="UP001140949"/>
    </source>
</evidence>
<accession>A0AAX6GKW9</accession>
<name>A0AAX6GKW9_IRIPA</name>
<reference evidence="1" key="2">
    <citation type="submission" date="2023-04" db="EMBL/GenBank/DDBJ databases">
        <authorList>
            <person name="Bruccoleri R.E."/>
            <person name="Oakeley E.J."/>
            <person name="Faust A.-M."/>
            <person name="Dessus-Babus S."/>
            <person name="Altorfer M."/>
            <person name="Burckhardt D."/>
            <person name="Oertli M."/>
            <person name="Naumann U."/>
            <person name="Petersen F."/>
            <person name="Wong J."/>
        </authorList>
    </citation>
    <scope>NUCLEOTIDE SEQUENCE</scope>
    <source>
        <strain evidence="1">GSM-AAB239-AS_SAM_17_03QT</strain>
        <tissue evidence="1">Leaf</tissue>
    </source>
</reference>
<reference evidence="1" key="1">
    <citation type="journal article" date="2023" name="GigaByte">
        <title>Genome assembly of the bearded iris, Iris pallida Lam.</title>
        <authorList>
            <person name="Bruccoleri R.E."/>
            <person name="Oakeley E.J."/>
            <person name="Faust A.M.E."/>
            <person name="Altorfer M."/>
            <person name="Dessus-Babus S."/>
            <person name="Burckhardt D."/>
            <person name="Oertli M."/>
            <person name="Naumann U."/>
            <person name="Petersen F."/>
            <person name="Wong J."/>
        </authorList>
    </citation>
    <scope>NUCLEOTIDE SEQUENCE</scope>
    <source>
        <strain evidence="1">GSM-AAB239-AS_SAM_17_03QT</strain>
    </source>
</reference>
<keyword evidence="2" id="KW-1185">Reference proteome</keyword>
<gene>
    <name evidence="1" type="ORF">M6B38_360200</name>
</gene>
<sequence>MVAAFSTLSLRTEMKLGILSLHSFVVSVSFDSLFFSKARLVLIVNWKAV</sequence>
<proteinExistence type="predicted"/>
<evidence type="ECO:0000313" key="1">
    <source>
        <dbReference type="EMBL" id="KAJ6829172.1"/>
    </source>
</evidence>
<dbReference type="Proteomes" id="UP001140949">
    <property type="component" value="Unassembled WGS sequence"/>
</dbReference>
<comment type="caution">
    <text evidence="1">The sequence shown here is derived from an EMBL/GenBank/DDBJ whole genome shotgun (WGS) entry which is preliminary data.</text>
</comment>
<protein>
    <submittedName>
        <fullName evidence="1">Uncharacterized protein</fullName>
    </submittedName>
</protein>
<dbReference type="EMBL" id="JANAVB010018993">
    <property type="protein sequence ID" value="KAJ6829172.1"/>
    <property type="molecule type" value="Genomic_DNA"/>
</dbReference>
<dbReference type="AlphaFoldDB" id="A0AAX6GKW9"/>
<organism evidence="1 2">
    <name type="scientific">Iris pallida</name>
    <name type="common">Sweet iris</name>
    <dbReference type="NCBI Taxonomy" id="29817"/>
    <lineage>
        <taxon>Eukaryota</taxon>
        <taxon>Viridiplantae</taxon>
        <taxon>Streptophyta</taxon>
        <taxon>Embryophyta</taxon>
        <taxon>Tracheophyta</taxon>
        <taxon>Spermatophyta</taxon>
        <taxon>Magnoliopsida</taxon>
        <taxon>Liliopsida</taxon>
        <taxon>Asparagales</taxon>
        <taxon>Iridaceae</taxon>
        <taxon>Iridoideae</taxon>
        <taxon>Irideae</taxon>
        <taxon>Iris</taxon>
    </lineage>
</organism>